<proteinExistence type="predicted"/>
<evidence type="ECO:0000256" key="1">
    <source>
        <dbReference type="PROSITE-ProRule" id="PRU00339"/>
    </source>
</evidence>
<gene>
    <name evidence="3" type="primary">ycf37</name>
</gene>
<dbReference type="Pfam" id="PF14559">
    <property type="entry name" value="TPR_19"/>
    <property type="match status" value="1"/>
</dbReference>
<organism evidence="3">
    <name type="scientific">Rhodogorgon sp</name>
    <dbReference type="NCBI Taxonomy" id="2485824"/>
    <lineage>
        <taxon>Eukaryota</taxon>
        <taxon>Rhodophyta</taxon>
        <taxon>Florideophyceae</taxon>
        <taxon>Corallinophycidae</taxon>
        <taxon>Rhodogorgonales</taxon>
        <taxon>Rhodogorgonaceae</taxon>
        <taxon>Rhodogorgon</taxon>
    </lineage>
</organism>
<feature type="transmembrane region" description="Helical" evidence="2">
    <location>
        <begin position="6"/>
        <end position="29"/>
    </location>
</feature>
<keyword evidence="1" id="KW-0802">TPR repeat</keyword>
<dbReference type="SUPFAM" id="SSF48452">
    <property type="entry name" value="TPR-like"/>
    <property type="match status" value="1"/>
</dbReference>
<keyword evidence="3" id="KW-0934">Plastid</keyword>
<keyword evidence="2" id="KW-1133">Transmembrane helix</keyword>
<dbReference type="InterPro" id="IPR019734">
    <property type="entry name" value="TPR_rpt"/>
</dbReference>
<sequence length="167" mass="20064">MPKIYFMFLYVFLLPFVVLITIQMVRIFMREYWLVILKRQQFNQNFTGDDMFNLARLYTSKKEWFSCIRTLESSLQNGLQNKYVYLNALGFCYYSMGYYDLAKNYYVNAINSKNDYTLALSNLAKVYVATKNHDKALKVYEVLLKYDPDYKHAKDNFESLRNRDSRI</sequence>
<keyword evidence="2" id="KW-0472">Membrane</keyword>
<evidence type="ECO:0000256" key="2">
    <source>
        <dbReference type="SAM" id="Phobius"/>
    </source>
</evidence>
<keyword evidence="2" id="KW-0812">Transmembrane</keyword>
<dbReference type="PROSITE" id="PS50005">
    <property type="entry name" value="TPR"/>
    <property type="match status" value="1"/>
</dbReference>
<evidence type="ECO:0000313" key="3">
    <source>
        <dbReference type="EMBL" id="AYR06573.1"/>
    </source>
</evidence>
<protein>
    <submittedName>
        <fullName evidence="3">Uncharacterized protein</fullName>
    </submittedName>
</protein>
<feature type="repeat" description="TPR" evidence="1">
    <location>
        <begin position="117"/>
        <end position="150"/>
    </location>
</feature>
<dbReference type="InterPro" id="IPR011990">
    <property type="entry name" value="TPR-like_helical_dom_sf"/>
</dbReference>
<accession>A0A3G3MI98</accession>
<geneLocation type="plastid" evidence="3"/>
<dbReference type="SMART" id="SM00028">
    <property type="entry name" value="TPR"/>
    <property type="match status" value="2"/>
</dbReference>
<reference evidence="3" key="1">
    <citation type="journal article" date="2018" name="Genome Biol. Evol.">
        <title>Mitochondrial and Plastid Genomes from Coralline Red Algae Provide Insights into the Incongruent Evolutionary Histories of Organelles.</title>
        <authorList>
            <person name="Lee J."/>
            <person name="Song H.J."/>
            <person name="In Park S."/>
            <person name="Lee Y.M."/>
            <person name="Jeong S.Y."/>
            <person name="Oh Cho T."/>
            <person name="Kim J.H."/>
            <person name="Choi H.G."/>
            <person name="Choi C.G."/>
            <person name="Nelson W.A."/>
            <person name="Fredericq S."/>
            <person name="Bhattacharya D."/>
            <person name="Su Yoon H."/>
        </authorList>
    </citation>
    <scope>NUCLEOTIDE SEQUENCE</scope>
</reference>
<dbReference type="Gene3D" id="1.25.40.10">
    <property type="entry name" value="Tetratricopeptide repeat domain"/>
    <property type="match status" value="1"/>
</dbReference>
<name>A0A3G3MI98_9FLOR</name>
<dbReference type="AlphaFoldDB" id="A0A3G3MI98"/>
<dbReference type="EMBL" id="MH281630">
    <property type="protein sequence ID" value="AYR06573.1"/>
    <property type="molecule type" value="Genomic_DNA"/>
</dbReference>